<sequence length="398" mass="44570">MTDTAPGAPPPSNQAHKNKPRNAVQGCFKRIHLAAGVWPWEWLPPDFDPRPDDWNCNNAEAMASVVELVCRPGSSVSLNDLRHFLVGLCNKRNQRNGPESYDATALTADCHLARKWVSRTPQDPECIRRSTGAVVRAFQTPTFDHGEGNCDDEAEFDTSIENIHQDIESSVHDSPASFGELMSSGNSRRVKERPAPEFPQLNPRKRTRLALGPDDSLDTELQEAFSSPDLVTDSQMSRMESSRRISINRQISIFQERITGTELEKAEKFAEVILSAIVEYGEECPQTHNVLSHSQEEVMKAEKAKEAAQSALGIAENGLRVKEEQRAEVRDRITTLQMAIDDYDRDIAKDEREKQDLLIQLALLNILYGCDLPTVPIEKRDVLLSALHDVLGHVTVQE</sequence>
<organism evidence="3 4">
    <name type="scientific">Fusarium equiseti</name>
    <name type="common">Fusarium scirpi</name>
    <dbReference type="NCBI Taxonomy" id="61235"/>
    <lineage>
        <taxon>Eukaryota</taxon>
        <taxon>Fungi</taxon>
        <taxon>Dikarya</taxon>
        <taxon>Ascomycota</taxon>
        <taxon>Pezizomycotina</taxon>
        <taxon>Sordariomycetes</taxon>
        <taxon>Hypocreomycetidae</taxon>
        <taxon>Hypocreales</taxon>
        <taxon>Nectriaceae</taxon>
        <taxon>Fusarium</taxon>
        <taxon>Fusarium incarnatum-equiseti species complex</taxon>
    </lineage>
</organism>
<evidence type="ECO:0000256" key="1">
    <source>
        <dbReference type="SAM" id="Coils"/>
    </source>
</evidence>
<dbReference type="AlphaFoldDB" id="A0A8J2NLC8"/>
<proteinExistence type="predicted"/>
<feature type="region of interest" description="Disordered" evidence="2">
    <location>
        <begin position="1"/>
        <end position="20"/>
    </location>
</feature>
<name>A0A8J2NLC8_FUSEQ</name>
<keyword evidence="1" id="KW-0175">Coiled coil</keyword>
<feature type="region of interest" description="Disordered" evidence="2">
    <location>
        <begin position="169"/>
        <end position="206"/>
    </location>
</feature>
<protein>
    <submittedName>
        <fullName evidence="3">Uncharacterized protein</fullName>
    </submittedName>
</protein>
<comment type="caution">
    <text evidence="3">The sequence shown here is derived from an EMBL/GenBank/DDBJ whole genome shotgun (WGS) entry which is preliminary data.</text>
</comment>
<reference evidence="3" key="1">
    <citation type="submission" date="2021-05" db="EMBL/GenBank/DDBJ databases">
        <authorList>
            <person name="Khan N."/>
        </authorList>
    </citation>
    <scope>NUCLEOTIDE SEQUENCE</scope>
</reference>
<gene>
    <name evidence="3" type="ORF">FEQUK3_LOCUS8079</name>
</gene>
<evidence type="ECO:0000256" key="2">
    <source>
        <dbReference type="SAM" id="MobiDB-lite"/>
    </source>
</evidence>
<dbReference type="EMBL" id="CAJSTJ010000149">
    <property type="protein sequence ID" value="CAG7562344.1"/>
    <property type="molecule type" value="Genomic_DNA"/>
</dbReference>
<dbReference type="Proteomes" id="UP000693738">
    <property type="component" value="Unassembled WGS sequence"/>
</dbReference>
<accession>A0A8J2NLC8</accession>
<evidence type="ECO:0000313" key="3">
    <source>
        <dbReference type="EMBL" id="CAG7562344.1"/>
    </source>
</evidence>
<feature type="coiled-coil region" evidence="1">
    <location>
        <begin position="291"/>
        <end position="360"/>
    </location>
</feature>
<evidence type="ECO:0000313" key="4">
    <source>
        <dbReference type="Proteomes" id="UP000693738"/>
    </source>
</evidence>